<dbReference type="InterPro" id="IPR000210">
    <property type="entry name" value="BTB/POZ_dom"/>
</dbReference>
<protein>
    <recommendedName>
        <fullName evidence="7">BTB domain-containing protein</fullName>
    </recommendedName>
</protein>
<dbReference type="PANTHER" id="PTHR23110">
    <property type="entry name" value="BTB DOMAIN TRANSCRIPTION FACTOR"/>
    <property type="match status" value="1"/>
</dbReference>
<accession>A0A0N7ZCZ1</accession>
<proteinExistence type="predicted"/>
<feature type="compositionally biased region" description="Low complexity" evidence="6">
    <location>
        <begin position="108"/>
        <end position="126"/>
    </location>
</feature>
<dbReference type="InterPro" id="IPR013087">
    <property type="entry name" value="Znf_C2H2_type"/>
</dbReference>
<evidence type="ECO:0000256" key="4">
    <source>
        <dbReference type="ARBA" id="ARBA00023242"/>
    </source>
</evidence>
<dbReference type="AlphaFoldDB" id="A0A0N7ZCZ1"/>
<dbReference type="EMBL" id="GDRN01056655">
    <property type="protein sequence ID" value="JAI65792.1"/>
    <property type="molecule type" value="Transcribed_RNA"/>
</dbReference>
<name>A0A0N7ZCZ1_SCYOL</name>
<evidence type="ECO:0000256" key="2">
    <source>
        <dbReference type="ARBA" id="ARBA00022782"/>
    </source>
</evidence>
<dbReference type="PANTHER" id="PTHR23110:SF111">
    <property type="entry name" value="LONGITUDINALS LACKING PROTEIN, ISOFORMS F_I_K_T"/>
    <property type="match status" value="1"/>
</dbReference>
<dbReference type="CDD" id="cd18315">
    <property type="entry name" value="BTB_POZ_BAB-like"/>
    <property type="match status" value="1"/>
</dbReference>
<dbReference type="SUPFAM" id="SSF54695">
    <property type="entry name" value="POZ domain"/>
    <property type="match status" value="1"/>
</dbReference>
<evidence type="ECO:0000259" key="7">
    <source>
        <dbReference type="PROSITE" id="PS50097"/>
    </source>
</evidence>
<organism evidence="8">
    <name type="scientific">Scylla olivacea</name>
    <name type="common">Orange mud crab</name>
    <name type="synonym">Cancer olivacea</name>
    <dbReference type="NCBI Taxonomy" id="85551"/>
    <lineage>
        <taxon>Eukaryota</taxon>
        <taxon>Metazoa</taxon>
        <taxon>Ecdysozoa</taxon>
        <taxon>Arthropoda</taxon>
        <taxon>Crustacea</taxon>
        <taxon>Multicrustacea</taxon>
        <taxon>Malacostraca</taxon>
        <taxon>Eumalacostraca</taxon>
        <taxon>Eucarida</taxon>
        <taxon>Decapoda</taxon>
        <taxon>Pleocyemata</taxon>
        <taxon>Brachyura</taxon>
        <taxon>Eubrachyura</taxon>
        <taxon>Portunoidea</taxon>
        <taxon>Portunidae</taxon>
        <taxon>Portuninae</taxon>
        <taxon>Scylla</taxon>
    </lineage>
</organism>
<feature type="compositionally biased region" description="Polar residues" evidence="6">
    <location>
        <begin position="186"/>
        <end position="199"/>
    </location>
</feature>
<feature type="compositionally biased region" description="Low complexity" evidence="6">
    <location>
        <begin position="200"/>
        <end position="216"/>
    </location>
</feature>
<keyword evidence="2" id="KW-0221">Differentiation</keyword>
<evidence type="ECO:0000256" key="5">
    <source>
        <dbReference type="ARBA" id="ARBA00037382"/>
    </source>
</evidence>
<dbReference type="GO" id="GO:0045467">
    <property type="term" value="P:R7 cell development"/>
    <property type="evidence" value="ECO:0007669"/>
    <property type="project" value="UniProtKB-ARBA"/>
</dbReference>
<dbReference type="PROSITE" id="PS50097">
    <property type="entry name" value="BTB"/>
    <property type="match status" value="1"/>
</dbReference>
<keyword evidence="1" id="KW-0217">Developmental protein</keyword>
<dbReference type="SMART" id="SM00225">
    <property type="entry name" value="BTB"/>
    <property type="match status" value="1"/>
</dbReference>
<dbReference type="GO" id="GO:0008406">
    <property type="term" value="P:gonad development"/>
    <property type="evidence" value="ECO:0007669"/>
    <property type="project" value="UniProtKB-ARBA"/>
</dbReference>
<reference evidence="8" key="1">
    <citation type="submission" date="2015-09" db="EMBL/GenBank/DDBJ databases">
        <title>Scylla olivacea transcriptome.</title>
        <authorList>
            <person name="Ikhwanuddin M."/>
        </authorList>
    </citation>
    <scope>NUCLEOTIDE SEQUENCE</scope>
</reference>
<dbReference type="GO" id="GO:0007464">
    <property type="term" value="P:R3/R4 cell fate commitment"/>
    <property type="evidence" value="ECO:0007669"/>
    <property type="project" value="UniProtKB-ARBA"/>
</dbReference>
<evidence type="ECO:0000256" key="1">
    <source>
        <dbReference type="ARBA" id="ARBA00022473"/>
    </source>
</evidence>
<dbReference type="GO" id="GO:0006357">
    <property type="term" value="P:regulation of transcription by RNA polymerase II"/>
    <property type="evidence" value="ECO:0007669"/>
    <property type="project" value="TreeGrafter"/>
</dbReference>
<feature type="domain" description="BTB" evidence="7">
    <location>
        <begin position="1"/>
        <end position="67"/>
    </location>
</feature>
<keyword evidence="3" id="KW-0524">Neurogenesis</keyword>
<dbReference type="GO" id="GO:0007526">
    <property type="term" value="P:larval somatic muscle development"/>
    <property type="evidence" value="ECO:0007669"/>
    <property type="project" value="UniProtKB-ARBA"/>
</dbReference>
<comment type="function">
    <text evidence="5">Putative transcription factor required for axon growth and guidance in the central and peripheral nervous systems. Repels CNS axons away from the midline by promoting the expression of the midline repellent sli and its receptor robo.</text>
</comment>
<dbReference type="GO" id="GO:0048813">
    <property type="term" value="P:dendrite morphogenesis"/>
    <property type="evidence" value="ECO:0007669"/>
    <property type="project" value="UniProtKB-ARBA"/>
</dbReference>
<dbReference type="InterPro" id="IPR011333">
    <property type="entry name" value="SKP1/BTB/POZ_sf"/>
</dbReference>
<dbReference type="InterPro" id="IPR051095">
    <property type="entry name" value="Dros_DevTransReg"/>
</dbReference>
<dbReference type="GO" id="GO:0005634">
    <property type="term" value="C:nucleus"/>
    <property type="evidence" value="ECO:0007669"/>
    <property type="project" value="UniProtKB-ARBA"/>
</dbReference>
<sequence length="337" mass="37021">MDVTLTAQGRSLKAHKSVLSAVSSYFRGVLRDNPCQHPIIIMPRDVRFEELYSIVNYIYKGEMTVAAEDLTSLLKTAEILQVSGLAPSDSSATVNPQTEPLSMGNVRSSSNSSSSVSSCSNIPPVSRASKPIKIPSQSQSTPPARPKSIESMINPADFIDVDMTCVKEEVVSEGEEEKDEHSSKKQCTQPAECSQPSDNTQQTTQCSQPSQCSQPTETEAKDDDEATNQVILGFPSPDEQSFEQPIPSTSSHEAEFRSLGVKSDPEKGFNSHAAKPTDNPQPLQCPHCEEQYRDVESIDSHLRIKHPTKPSFTCKCGRIFTRQIHHQAHTRMCPNSS</sequence>
<feature type="region of interest" description="Disordered" evidence="6">
    <location>
        <begin position="169"/>
        <end position="283"/>
    </location>
</feature>
<dbReference type="GO" id="GO:0045476">
    <property type="term" value="P:nurse cell apoptotic process"/>
    <property type="evidence" value="ECO:0007669"/>
    <property type="project" value="UniProtKB-ARBA"/>
</dbReference>
<keyword evidence="4" id="KW-0539">Nucleus</keyword>
<dbReference type="Pfam" id="PF00651">
    <property type="entry name" value="BTB"/>
    <property type="match status" value="1"/>
</dbReference>
<dbReference type="PROSITE" id="PS00028">
    <property type="entry name" value="ZINC_FINGER_C2H2_1"/>
    <property type="match status" value="1"/>
</dbReference>
<evidence type="ECO:0000313" key="8">
    <source>
        <dbReference type="EMBL" id="JAI65792.1"/>
    </source>
</evidence>
<dbReference type="GO" id="GO:0035167">
    <property type="term" value="P:larval lymph gland hemopoiesis"/>
    <property type="evidence" value="ECO:0007669"/>
    <property type="project" value="UniProtKB-ARBA"/>
</dbReference>
<evidence type="ECO:0000256" key="6">
    <source>
        <dbReference type="SAM" id="MobiDB-lite"/>
    </source>
</evidence>
<feature type="compositionally biased region" description="Polar residues" evidence="6">
    <location>
        <begin position="238"/>
        <end position="251"/>
    </location>
</feature>
<dbReference type="GO" id="GO:0016199">
    <property type="term" value="P:axon midline choice point recognition"/>
    <property type="evidence" value="ECO:0007669"/>
    <property type="project" value="UniProtKB-ARBA"/>
</dbReference>
<feature type="compositionally biased region" description="Polar residues" evidence="6">
    <location>
        <begin position="88"/>
        <end position="100"/>
    </location>
</feature>
<dbReference type="Gene3D" id="3.30.710.10">
    <property type="entry name" value="Potassium Channel Kv1.1, Chain A"/>
    <property type="match status" value="1"/>
</dbReference>
<dbReference type="Gene3D" id="3.30.160.60">
    <property type="entry name" value="Classic Zinc Finger"/>
    <property type="match status" value="1"/>
</dbReference>
<evidence type="ECO:0000256" key="3">
    <source>
        <dbReference type="ARBA" id="ARBA00022902"/>
    </source>
</evidence>
<feature type="region of interest" description="Disordered" evidence="6">
    <location>
        <begin position="86"/>
        <end position="149"/>
    </location>
</feature>